<keyword evidence="6" id="KW-0999">Mitochondrion inner membrane</keyword>
<dbReference type="Pfam" id="PF06374">
    <property type="entry name" value="NDUF_C2"/>
    <property type="match status" value="1"/>
</dbReference>
<evidence type="ECO:0000313" key="13">
    <source>
        <dbReference type="Proteomes" id="UP000314987"/>
    </source>
</evidence>
<evidence type="ECO:0000256" key="6">
    <source>
        <dbReference type="ARBA" id="ARBA00022792"/>
    </source>
</evidence>
<keyword evidence="13" id="KW-1185">Reference proteome</keyword>
<feature type="transmembrane region" description="Helical" evidence="11">
    <location>
        <begin position="60"/>
        <end position="82"/>
    </location>
</feature>
<keyword evidence="5 11" id="KW-0812">Transmembrane</keyword>
<keyword evidence="7" id="KW-0249">Electron transport</keyword>
<comment type="subcellular location">
    <subcellularLocation>
        <location evidence="1">Mitochondrion inner membrane</location>
        <topology evidence="1">Single-pass membrane protein</topology>
        <orientation evidence="1">Matrix side</orientation>
    </subcellularLocation>
</comment>
<dbReference type="Ensembl" id="ENSVURT00010017241.1">
    <property type="protein sequence ID" value="ENSVURP00010015170.1"/>
    <property type="gene ID" value="ENSVURG00010011610.1"/>
</dbReference>
<reference evidence="12" key="3">
    <citation type="submission" date="2025-09" db="UniProtKB">
        <authorList>
            <consortium name="Ensembl"/>
        </authorList>
    </citation>
    <scope>IDENTIFICATION</scope>
</reference>
<name>A0A4X2L0M1_VOMUR</name>
<dbReference type="AlphaFoldDB" id="A0A4X2L0M1"/>
<dbReference type="GO" id="GO:0006120">
    <property type="term" value="P:mitochondrial electron transport, NADH to ubiquinone"/>
    <property type="evidence" value="ECO:0007669"/>
    <property type="project" value="InterPro"/>
</dbReference>
<keyword evidence="9" id="KW-0496">Mitochondrion</keyword>
<evidence type="ECO:0000313" key="12">
    <source>
        <dbReference type="Ensembl" id="ENSVURP00010015170.1"/>
    </source>
</evidence>
<evidence type="ECO:0000256" key="5">
    <source>
        <dbReference type="ARBA" id="ARBA00022692"/>
    </source>
</evidence>
<organism evidence="12 13">
    <name type="scientific">Vombatus ursinus</name>
    <name type="common">Common wombat</name>
    <dbReference type="NCBI Taxonomy" id="29139"/>
    <lineage>
        <taxon>Eukaryota</taxon>
        <taxon>Metazoa</taxon>
        <taxon>Chordata</taxon>
        <taxon>Craniata</taxon>
        <taxon>Vertebrata</taxon>
        <taxon>Euteleostomi</taxon>
        <taxon>Mammalia</taxon>
        <taxon>Metatheria</taxon>
        <taxon>Diprotodontia</taxon>
        <taxon>Vombatidae</taxon>
        <taxon>Vombatus</taxon>
    </lineage>
</organism>
<reference evidence="13" key="1">
    <citation type="submission" date="2018-12" db="EMBL/GenBank/DDBJ databases">
        <authorList>
            <person name="Yazar S."/>
        </authorList>
    </citation>
    <scope>NUCLEOTIDE SEQUENCE [LARGE SCALE GENOMIC DNA]</scope>
</reference>
<evidence type="ECO:0000256" key="2">
    <source>
        <dbReference type="ARBA" id="ARBA00008674"/>
    </source>
</evidence>
<protein>
    <submittedName>
        <fullName evidence="12">Uncharacterized protein</fullName>
    </submittedName>
</protein>
<keyword evidence="4" id="KW-0679">Respiratory chain</keyword>
<keyword evidence="10 11" id="KW-0472">Membrane</keyword>
<comment type="similarity">
    <text evidence="2">Belongs to the complex I NDUFC2 subunit family.</text>
</comment>
<sequence length="88" mass="10185">MSMRLNSIPLPFLPDNARSLPPPKLTDRRNLYTGFMGYCAGLLDNLLNRRPVVTAGLHPYYLLLFFFFFVLFLLSCGSSYWFCFFSTT</sequence>
<proteinExistence type="inferred from homology"/>
<evidence type="ECO:0000256" key="7">
    <source>
        <dbReference type="ARBA" id="ARBA00022982"/>
    </source>
</evidence>
<keyword evidence="8 11" id="KW-1133">Transmembrane helix</keyword>
<dbReference type="GO" id="GO:0005743">
    <property type="term" value="C:mitochondrial inner membrane"/>
    <property type="evidence" value="ECO:0007669"/>
    <property type="project" value="UniProtKB-SubCell"/>
</dbReference>
<dbReference type="PANTHER" id="PTHR13099:SF0">
    <property type="entry name" value="NADH DEHYDROGENASE [UBIQUINONE] 1 SUBUNIT C2-RELATED"/>
    <property type="match status" value="1"/>
</dbReference>
<keyword evidence="3" id="KW-0813">Transport</keyword>
<evidence type="ECO:0000256" key="10">
    <source>
        <dbReference type="ARBA" id="ARBA00023136"/>
    </source>
</evidence>
<dbReference type="InterPro" id="IPR009423">
    <property type="entry name" value="NDUC2"/>
</dbReference>
<evidence type="ECO:0000256" key="9">
    <source>
        <dbReference type="ARBA" id="ARBA00023128"/>
    </source>
</evidence>
<evidence type="ECO:0000256" key="4">
    <source>
        <dbReference type="ARBA" id="ARBA00022660"/>
    </source>
</evidence>
<evidence type="ECO:0000256" key="11">
    <source>
        <dbReference type="SAM" id="Phobius"/>
    </source>
</evidence>
<dbReference type="GeneTree" id="ENSGT00960000190746"/>
<accession>A0A4X2L0M1</accession>
<evidence type="ECO:0000256" key="8">
    <source>
        <dbReference type="ARBA" id="ARBA00022989"/>
    </source>
</evidence>
<dbReference type="STRING" id="29139.ENSVURP00010015170"/>
<dbReference type="PIRSF" id="PIRSF017834">
    <property type="entry name" value="NADH-UbQ_OxRdtase_b14.5b"/>
    <property type="match status" value="1"/>
</dbReference>
<evidence type="ECO:0000256" key="3">
    <source>
        <dbReference type="ARBA" id="ARBA00022448"/>
    </source>
</evidence>
<dbReference type="PANTHER" id="PTHR13099">
    <property type="entry name" value="NADH-UBIQUINONE OXIDOREDUCTASE SUBUNIT B14.5B"/>
    <property type="match status" value="1"/>
</dbReference>
<reference evidence="12" key="2">
    <citation type="submission" date="2025-08" db="UniProtKB">
        <authorList>
            <consortium name="Ensembl"/>
        </authorList>
    </citation>
    <scope>IDENTIFICATION</scope>
</reference>
<evidence type="ECO:0000256" key="1">
    <source>
        <dbReference type="ARBA" id="ARBA00004298"/>
    </source>
</evidence>
<dbReference type="Proteomes" id="UP000314987">
    <property type="component" value="Unassembled WGS sequence"/>
</dbReference>